<sequence>MQYSEYLKRSLNERWAEVETGIVRLAHADCHAFEVFVNWIYSQTLPDWDDITCHECTCHDDGGEQDYCSRKAKGMCWTKACCFAVHFQAIKFKQAVHARYVDEEVAPGGGAPFCAIIKYAFANLPEEDILLKLLVDLHCLKYLLETDKYGESSDRYKLPQAFVIRMMHRYSHVITKNITRQQLKLQDYQLNATAEKRVRDTADTGTLFSSLLYGDTIKVKLSPEGTEYAVHPELLSQRSEDFKGALNGNLKEAEERVIMLEDVECGISDSAFAMP</sequence>
<comment type="caution">
    <text evidence="1">The sequence shown here is derived from an EMBL/GenBank/DDBJ whole genome shotgun (WGS) entry which is preliminary data.</text>
</comment>
<proteinExistence type="predicted"/>
<gene>
    <name evidence="1" type="ORF">E8E12_007564</name>
</gene>
<accession>A0A9P5C0V5</accession>
<evidence type="ECO:0000313" key="1">
    <source>
        <dbReference type="EMBL" id="KAF3039200.1"/>
    </source>
</evidence>
<dbReference type="PANTHER" id="PTHR47843:SF2">
    <property type="entry name" value="BTB DOMAIN-CONTAINING PROTEIN"/>
    <property type="match status" value="1"/>
</dbReference>
<dbReference type="Proteomes" id="UP000758155">
    <property type="component" value="Unassembled WGS sequence"/>
</dbReference>
<protein>
    <recommendedName>
        <fullName evidence="3">BTB domain-containing protein</fullName>
    </recommendedName>
</protein>
<dbReference type="AlphaFoldDB" id="A0A9P5C0V5"/>
<name>A0A9P5C0V5_9PLEO</name>
<dbReference type="Gene3D" id="3.30.710.10">
    <property type="entry name" value="Potassium Channel Kv1.1, Chain A"/>
    <property type="match status" value="2"/>
</dbReference>
<organism evidence="1 2">
    <name type="scientific">Didymella heteroderae</name>
    <dbReference type="NCBI Taxonomy" id="1769908"/>
    <lineage>
        <taxon>Eukaryota</taxon>
        <taxon>Fungi</taxon>
        <taxon>Dikarya</taxon>
        <taxon>Ascomycota</taxon>
        <taxon>Pezizomycotina</taxon>
        <taxon>Dothideomycetes</taxon>
        <taxon>Pleosporomycetidae</taxon>
        <taxon>Pleosporales</taxon>
        <taxon>Pleosporineae</taxon>
        <taxon>Didymellaceae</taxon>
        <taxon>Didymella</taxon>
    </lineage>
</organism>
<dbReference type="EMBL" id="SWKV01000032">
    <property type="protein sequence ID" value="KAF3039200.1"/>
    <property type="molecule type" value="Genomic_DNA"/>
</dbReference>
<dbReference type="OrthoDB" id="194443at2759"/>
<evidence type="ECO:0000313" key="2">
    <source>
        <dbReference type="Proteomes" id="UP000758155"/>
    </source>
</evidence>
<keyword evidence="2" id="KW-1185">Reference proteome</keyword>
<dbReference type="PANTHER" id="PTHR47843">
    <property type="entry name" value="BTB DOMAIN-CONTAINING PROTEIN-RELATED"/>
    <property type="match status" value="1"/>
</dbReference>
<dbReference type="InterPro" id="IPR011333">
    <property type="entry name" value="SKP1/BTB/POZ_sf"/>
</dbReference>
<evidence type="ECO:0008006" key="3">
    <source>
        <dbReference type="Google" id="ProtNLM"/>
    </source>
</evidence>
<reference evidence="1" key="1">
    <citation type="submission" date="2019-04" db="EMBL/GenBank/DDBJ databases">
        <title>Sequencing of skin fungus with MAO and IRED activity.</title>
        <authorList>
            <person name="Marsaioli A.J."/>
            <person name="Bonatto J.M.C."/>
            <person name="Reis Junior O."/>
        </authorList>
    </citation>
    <scope>NUCLEOTIDE SEQUENCE</scope>
    <source>
        <strain evidence="1">28M1</strain>
    </source>
</reference>